<protein>
    <recommendedName>
        <fullName evidence="1">PASTA domain-containing protein</fullName>
    </recommendedName>
</protein>
<comment type="caution">
    <text evidence="2">The sequence shown here is derived from an EMBL/GenBank/DDBJ whole genome shotgun (WGS) entry which is preliminary data.</text>
</comment>
<dbReference type="CDD" id="cd06577">
    <property type="entry name" value="PASTA_pknB"/>
    <property type="match status" value="1"/>
</dbReference>
<dbReference type="InterPro" id="IPR010732">
    <property type="entry name" value="T6SS_TssG-like"/>
</dbReference>
<sequence>MTPQTPFAADVAAPVAVALPLMLDLTSGTHAFRHTEDSALASLAAMGISAARIHLRRTGREAVPEGTIVGQYPAAGEPLDVDTQIRLDVAGLGFTHALPVGMWDSGGEVEPGTREMLEGIDNPLLKLEHWAHEGAALFRISDADKLACERWMALFGVRSSDWPRDLWFRLASLLAQLPALACSEEGMRLVLGVLFQIPIESLTYQRSVAMLHSEKTTLLGARASRLGVDSVLGDAVEDLAHLRITLGPVSLKTYEAFAEGDRGRLLRRAIDYLMPAFQDYEIAWTVEDAGRCPQLGVPERNSRLGVNTHLGSAA</sequence>
<dbReference type="InterPro" id="IPR005543">
    <property type="entry name" value="PASTA_dom"/>
</dbReference>
<dbReference type="EMBL" id="JACCCW010000001">
    <property type="protein sequence ID" value="NYF78676.1"/>
    <property type="molecule type" value="Genomic_DNA"/>
</dbReference>
<organism evidence="2 3">
    <name type="scientific">Granulicella arctica</name>
    <dbReference type="NCBI Taxonomy" id="940613"/>
    <lineage>
        <taxon>Bacteria</taxon>
        <taxon>Pseudomonadati</taxon>
        <taxon>Acidobacteriota</taxon>
        <taxon>Terriglobia</taxon>
        <taxon>Terriglobales</taxon>
        <taxon>Acidobacteriaceae</taxon>
        <taxon>Granulicella</taxon>
    </lineage>
</organism>
<keyword evidence="3" id="KW-1185">Reference proteome</keyword>
<gene>
    <name evidence="2" type="ORF">HDF17_000963</name>
</gene>
<dbReference type="Pfam" id="PF06996">
    <property type="entry name" value="T6SS_TssG"/>
    <property type="match status" value="1"/>
</dbReference>
<dbReference type="Pfam" id="PF03793">
    <property type="entry name" value="PASTA"/>
    <property type="match status" value="1"/>
</dbReference>
<accession>A0A7Y9PEY8</accession>
<evidence type="ECO:0000313" key="2">
    <source>
        <dbReference type="EMBL" id="NYF78676.1"/>
    </source>
</evidence>
<dbReference type="PANTHER" id="PTHR35564:SF4">
    <property type="entry name" value="CYTOPLASMIC PROTEIN"/>
    <property type="match status" value="1"/>
</dbReference>
<feature type="domain" description="PASTA" evidence="1">
    <location>
        <begin position="38"/>
        <end position="90"/>
    </location>
</feature>
<evidence type="ECO:0000259" key="1">
    <source>
        <dbReference type="Pfam" id="PF03793"/>
    </source>
</evidence>
<name>A0A7Y9PEY8_9BACT</name>
<evidence type="ECO:0000313" key="3">
    <source>
        <dbReference type="Proteomes" id="UP000589520"/>
    </source>
</evidence>
<dbReference type="AlphaFoldDB" id="A0A7Y9PEY8"/>
<dbReference type="Proteomes" id="UP000589520">
    <property type="component" value="Unassembled WGS sequence"/>
</dbReference>
<proteinExistence type="predicted"/>
<dbReference type="PANTHER" id="PTHR35564">
    <property type="match status" value="1"/>
</dbReference>
<dbReference type="RefSeq" id="WP_179488287.1">
    <property type="nucleotide sequence ID" value="NZ_JACCCW010000001.1"/>
</dbReference>
<dbReference type="Gene3D" id="3.30.10.20">
    <property type="match status" value="1"/>
</dbReference>
<reference evidence="2 3" key="1">
    <citation type="submission" date="2020-07" db="EMBL/GenBank/DDBJ databases">
        <title>Genomic Encyclopedia of Type Strains, Phase IV (KMG-V): Genome sequencing to study the core and pangenomes of soil and plant-associated prokaryotes.</title>
        <authorList>
            <person name="Whitman W."/>
        </authorList>
    </citation>
    <scope>NUCLEOTIDE SEQUENCE [LARGE SCALE GENOMIC DNA]</scope>
    <source>
        <strain evidence="2 3">X4EP2</strain>
    </source>
</reference>